<dbReference type="Pfam" id="PF07167">
    <property type="entry name" value="PhaC_N"/>
    <property type="match status" value="1"/>
</dbReference>
<evidence type="ECO:0000256" key="2">
    <source>
        <dbReference type="ARBA" id="ARBA00023315"/>
    </source>
</evidence>
<keyword evidence="6" id="KW-1185">Reference proteome</keyword>
<evidence type="ECO:0000256" key="1">
    <source>
        <dbReference type="ARBA" id="ARBA00022679"/>
    </source>
</evidence>
<evidence type="ECO:0000259" key="4">
    <source>
        <dbReference type="Pfam" id="PF07167"/>
    </source>
</evidence>
<dbReference type="InterPro" id="IPR029058">
    <property type="entry name" value="AB_hydrolase_fold"/>
</dbReference>
<dbReference type="SUPFAM" id="SSF53474">
    <property type="entry name" value="alpha/beta-Hydrolases"/>
    <property type="match status" value="1"/>
</dbReference>
<dbReference type="Proteomes" id="UP001363010">
    <property type="component" value="Unassembled WGS sequence"/>
</dbReference>
<reference evidence="5 6" key="1">
    <citation type="submission" date="2024-03" db="EMBL/GenBank/DDBJ databases">
        <title>Novel species of the genus Variovorax.</title>
        <authorList>
            <person name="Liu Q."/>
            <person name="Xin Y.-H."/>
        </authorList>
    </citation>
    <scope>NUCLEOTIDE SEQUENCE [LARGE SCALE GENOMIC DNA]</scope>
    <source>
        <strain evidence="5 6">KACC 18501</strain>
    </source>
</reference>
<dbReference type="EMBL" id="JBBKZV010000023">
    <property type="protein sequence ID" value="MEJ8825512.1"/>
    <property type="molecule type" value="Genomic_DNA"/>
</dbReference>
<comment type="caution">
    <text evidence="5">The sequence shown here is derived from an EMBL/GenBank/DDBJ whole genome shotgun (WGS) entry which is preliminary data.</text>
</comment>
<dbReference type="Gene3D" id="3.40.50.1820">
    <property type="entry name" value="alpha/beta hydrolase"/>
    <property type="match status" value="1"/>
</dbReference>
<keyword evidence="1" id="KW-0808">Transferase</keyword>
<evidence type="ECO:0000313" key="6">
    <source>
        <dbReference type="Proteomes" id="UP001363010"/>
    </source>
</evidence>
<dbReference type="PANTHER" id="PTHR36837">
    <property type="entry name" value="POLY(3-HYDROXYALKANOATE) POLYMERASE SUBUNIT PHAC"/>
    <property type="match status" value="1"/>
</dbReference>
<organism evidence="5 6">
    <name type="scientific">Variovorax humicola</name>
    <dbReference type="NCBI Taxonomy" id="1769758"/>
    <lineage>
        <taxon>Bacteria</taxon>
        <taxon>Pseudomonadati</taxon>
        <taxon>Pseudomonadota</taxon>
        <taxon>Betaproteobacteria</taxon>
        <taxon>Burkholderiales</taxon>
        <taxon>Comamonadaceae</taxon>
        <taxon>Variovorax</taxon>
    </lineage>
</organism>
<feature type="compositionally biased region" description="Low complexity" evidence="3">
    <location>
        <begin position="27"/>
        <end position="42"/>
    </location>
</feature>
<keyword evidence="2" id="KW-0012">Acyltransferase</keyword>
<evidence type="ECO:0000313" key="5">
    <source>
        <dbReference type="EMBL" id="MEJ8825512.1"/>
    </source>
</evidence>
<proteinExistence type="predicted"/>
<feature type="compositionally biased region" description="Low complexity" evidence="3">
    <location>
        <begin position="52"/>
        <end position="74"/>
    </location>
</feature>
<dbReference type="InterPro" id="IPR010941">
    <property type="entry name" value="PhaC_N"/>
</dbReference>
<dbReference type="InterPro" id="IPR051321">
    <property type="entry name" value="PHA/PHB_synthase"/>
</dbReference>
<keyword evidence="5" id="KW-0378">Hydrolase</keyword>
<dbReference type="GO" id="GO:0016787">
    <property type="term" value="F:hydrolase activity"/>
    <property type="evidence" value="ECO:0007669"/>
    <property type="project" value="UniProtKB-KW"/>
</dbReference>
<evidence type="ECO:0000256" key="3">
    <source>
        <dbReference type="SAM" id="MobiDB-lite"/>
    </source>
</evidence>
<dbReference type="PANTHER" id="PTHR36837:SF5">
    <property type="entry name" value="POLY-3-HYDROXYBUTYRATE SYNTHASE"/>
    <property type="match status" value="1"/>
</dbReference>
<sequence length="633" mass="67916">MAKRPSAESPAKAEKAPSRAARTQSDAAALRRARPGAGSRAAKTARPEGHGADSQAAPSAALPPGSDSGAAASAAPADLASERLSGQFALGAHGEFLPRELVSTAKTVAKQARRKPGALLRATAGLASEFLKIARGESKLEPQAGDKRFADPAWQQSWLYGAWLKGYLAYGQALQSYARQSGLDPKESERASFLMMQITEAMAPTNTLLGNPPALRKFIDTGGGSLVQGAAHLYGDIAAGRVLPAQSNDSGFKVGVNLAATPGHVVLRTEMFELLQYTPQTPQVRARPTLVVPSIVNKYYAFDLAPGRSVLEHFVKQGLTMFVMVWRNPKPEHDHWGIAEYQDAIDQAIDAAAEICNVPDVNLWGVCGAGPVVTSLLGHYAATGQRKANSLMLVVSPHDMSRSSEIPGIGAFADPKLTEPLKRLPSRRLTANDFSLLFGMLRPNDLIWNYWVNNYLMGNEPPTFDVLTWNNDGTGMTAAFNRDFGELMEKNPLATPGAMKVRGKPIADLAKLGVDSYVLGAMTDHLCLWQDVYRTAQLLGDRSQFVLGSSGHIQTIVNPPGNPKSSFFTNPAKPVSAEEWLAGATKHSGSWWDHCVAWTTERSADLVDAPKKAGSKKHPALGKAPGTYVLEKV</sequence>
<gene>
    <name evidence="5" type="ORF">WKW80_26395</name>
</gene>
<feature type="region of interest" description="Disordered" evidence="3">
    <location>
        <begin position="1"/>
        <end position="74"/>
    </location>
</feature>
<accession>A0ABU8W654</accession>
<protein>
    <submittedName>
        <fullName evidence="5">Alpha/beta fold hydrolase</fullName>
    </submittedName>
</protein>
<name>A0ABU8W654_9BURK</name>
<feature type="domain" description="Poly-beta-hydroxybutyrate polymerase N-terminal" evidence="4">
    <location>
        <begin position="146"/>
        <end position="313"/>
    </location>
</feature>
<dbReference type="RefSeq" id="WP_340366542.1">
    <property type="nucleotide sequence ID" value="NZ_JBBKZV010000023.1"/>
</dbReference>